<feature type="signal peptide" evidence="2">
    <location>
        <begin position="1"/>
        <end position="23"/>
    </location>
</feature>
<dbReference type="InterPro" id="IPR002048">
    <property type="entry name" value="EF_hand_dom"/>
</dbReference>
<feature type="region of interest" description="Disordered" evidence="1">
    <location>
        <begin position="40"/>
        <end position="91"/>
    </location>
</feature>
<dbReference type="InterPro" id="IPR011992">
    <property type="entry name" value="EF-hand-dom_pair"/>
</dbReference>
<dbReference type="EMBL" id="FNBD01000004">
    <property type="protein sequence ID" value="SDE84430.1"/>
    <property type="molecule type" value="Genomic_DNA"/>
</dbReference>
<sequence>MKNKVIQLGVMGVFLLMFSCGNAQEKEKGKKPPTFSELLEKMDKNEDGKLSKDEIKGPLKDNFDAVDTDEDGFITEEEMKNAPRPERPKRN</sequence>
<evidence type="ECO:0000313" key="4">
    <source>
        <dbReference type="Proteomes" id="UP000182114"/>
    </source>
</evidence>
<dbReference type="SUPFAM" id="SSF47473">
    <property type="entry name" value="EF-hand"/>
    <property type="match status" value="1"/>
</dbReference>
<dbReference type="Gene3D" id="1.10.238.10">
    <property type="entry name" value="EF-hand"/>
    <property type="match status" value="1"/>
</dbReference>
<dbReference type="Pfam" id="PF13202">
    <property type="entry name" value="EF-hand_5"/>
    <property type="match status" value="2"/>
</dbReference>
<protein>
    <submittedName>
        <fullName evidence="3">EF hand</fullName>
    </submittedName>
</protein>
<accession>A0A1G7G8H5</accession>
<evidence type="ECO:0000313" key="3">
    <source>
        <dbReference type="EMBL" id="SDE84430.1"/>
    </source>
</evidence>
<dbReference type="RefSeq" id="WP_029445228.1">
    <property type="nucleotide sequence ID" value="NZ_CANLPS010000004.1"/>
</dbReference>
<dbReference type="PROSITE" id="PS51257">
    <property type="entry name" value="PROKAR_LIPOPROTEIN"/>
    <property type="match status" value="1"/>
</dbReference>
<evidence type="ECO:0000256" key="2">
    <source>
        <dbReference type="SAM" id="SignalP"/>
    </source>
</evidence>
<dbReference type="GO" id="GO:0005509">
    <property type="term" value="F:calcium ion binding"/>
    <property type="evidence" value="ECO:0007669"/>
    <property type="project" value="InterPro"/>
</dbReference>
<gene>
    <name evidence="3" type="ORF">SAMN04487992_104203</name>
</gene>
<feature type="compositionally biased region" description="Acidic residues" evidence="1">
    <location>
        <begin position="64"/>
        <end position="76"/>
    </location>
</feature>
<feature type="compositionally biased region" description="Basic and acidic residues" evidence="1">
    <location>
        <begin position="40"/>
        <end position="63"/>
    </location>
</feature>
<feature type="chain" id="PRO_5043568141" evidence="2">
    <location>
        <begin position="24"/>
        <end position="91"/>
    </location>
</feature>
<dbReference type="Proteomes" id="UP000182114">
    <property type="component" value="Unassembled WGS sequence"/>
</dbReference>
<reference evidence="4" key="1">
    <citation type="submission" date="2016-10" db="EMBL/GenBank/DDBJ databases">
        <authorList>
            <person name="Varghese N."/>
            <person name="Submissions S."/>
        </authorList>
    </citation>
    <scope>NUCLEOTIDE SEQUENCE [LARGE SCALE GENOMIC DNA]</scope>
    <source>
        <strain evidence="4">DSM 24729</strain>
    </source>
</reference>
<dbReference type="GeneID" id="78062384"/>
<dbReference type="PROSITE" id="PS00018">
    <property type="entry name" value="EF_HAND_1"/>
    <property type="match status" value="1"/>
</dbReference>
<evidence type="ECO:0000256" key="1">
    <source>
        <dbReference type="SAM" id="MobiDB-lite"/>
    </source>
</evidence>
<keyword evidence="4" id="KW-1185">Reference proteome</keyword>
<dbReference type="eggNOG" id="ENOG503314V">
    <property type="taxonomic scope" value="Bacteria"/>
</dbReference>
<name>A0A1G7G8H5_9FLAO</name>
<proteinExistence type="predicted"/>
<dbReference type="AlphaFoldDB" id="A0A1G7G8H5"/>
<dbReference type="InterPro" id="IPR018247">
    <property type="entry name" value="EF_Hand_1_Ca_BS"/>
</dbReference>
<keyword evidence="2" id="KW-0732">Signal</keyword>
<organism evidence="3 4">
    <name type="scientific">Cellulophaga baltica</name>
    <dbReference type="NCBI Taxonomy" id="76594"/>
    <lineage>
        <taxon>Bacteria</taxon>
        <taxon>Pseudomonadati</taxon>
        <taxon>Bacteroidota</taxon>
        <taxon>Flavobacteriia</taxon>
        <taxon>Flavobacteriales</taxon>
        <taxon>Flavobacteriaceae</taxon>
        <taxon>Cellulophaga</taxon>
    </lineage>
</organism>
<feature type="compositionally biased region" description="Basic and acidic residues" evidence="1">
    <location>
        <begin position="77"/>
        <end position="91"/>
    </location>
</feature>
<dbReference type="PROSITE" id="PS50222">
    <property type="entry name" value="EF_HAND_2"/>
    <property type="match status" value="1"/>
</dbReference>